<organism evidence="3 4">
    <name type="scientific">Streptomyces litchfieldiae</name>
    <dbReference type="NCBI Taxonomy" id="3075543"/>
    <lineage>
        <taxon>Bacteria</taxon>
        <taxon>Bacillati</taxon>
        <taxon>Actinomycetota</taxon>
        <taxon>Actinomycetes</taxon>
        <taxon>Kitasatosporales</taxon>
        <taxon>Streptomycetaceae</taxon>
        <taxon>Streptomyces</taxon>
    </lineage>
</organism>
<evidence type="ECO:0000256" key="2">
    <source>
        <dbReference type="SAM" id="SignalP"/>
    </source>
</evidence>
<feature type="chain" id="PRO_5045884131" description="Lipoprotein" evidence="2">
    <location>
        <begin position="30"/>
        <end position="245"/>
    </location>
</feature>
<feature type="compositionally biased region" description="Pro residues" evidence="1">
    <location>
        <begin position="58"/>
        <end position="84"/>
    </location>
</feature>
<name>A0ABU2N066_9ACTN</name>
<keyword evidence="4" id="KW-1185">Reference proteome</keyword>
<feature type="compositionally biased region" description="Low complexity" evidence="1">
    <location>
        <begin position="102"/>
        <end position="118"/>
    </location>
</feature>
<feature type="region of interest" description="Disordered" evidence="1">
    <location>
        <begin position="26"/>
        <end position="141"/>
    </location>
</feature>
<dbReference type="PRINTS" id="PR01217">
    <property type="entry name" value="PRICHEXTENSN"/>
</dbReference>
<dbReference type="PROSITE" id="PS51257">
    <property type="entry name" value="PROKAR_LIPOPROTEIN"/>
    <property type="match status" value="1"/>
</dbReference>
<dbReference type="EMBL" id="JAVREL010000029">
    <property type="protein sequence ID" value="MDT0347269.1"/>
    <property type="molecule type" value="Genomic_DNA"/>
</dbReference>
<evidence type="ECO:0000313" key="3">
    <source>
        <dbReference type="EMBL" id="MDT0347269.1"/>
    </source>
</evidence>
<dbReference type="Proteomes" id="UP001183246">
    <property type="component" value="Unassembled WGS sequence"/>
</dbReference>
<reference evidence="4" key="1">
    <citation type="submission" date="2023-07" db="EMBL/GenBank/DDBJ databases">
        <title>30 novel species of actinomycetes from the DSMZ collection.</title>
        <authorList>
            <person name="Nouioui I."/>
        </authorList>
    </citation>
    <scope>NUCLEOTIDE SEQUENCE [LARGE SCALE GENOMIC DNA]</scope>
    <source>
        <strain evidence="4">DSM 44938</strain>
    </source>
</reference>
<dbReference type="RefSeq" id="WP_311708393.1">
    <property type="nucleotide sequence ID" value="NZ_JAVREL010000029.1"/>
</dbReference>
<protein>
    <recommendedName>
        <fullName evidence="5">Lipoprotein</fullName>
    </recommendedName>
</protein>
<accession>A0ABU2N066</accession>
<proteinExistence type="predicted"/>
<sequence>MAATGHRVRAALGAALCLAALGACGRGAAGETPAPEPAAAARPVESPAPEGRAASPEPQAPPEPTAPPAEQTPPERPPEPSPEPSPERSPERNEEPEPEPAPAASGPAPEPASSASGPAPGPDVTTLTIGEWSRPLIRGDQSDVDRCREAVLFTGPEPGQGNGADMDTSVIVGHDHCGFDLFATLPEGTEVVITGPRGTLRYEAYGHHVTPGQGGPDHGLYWGDITLQTCVGPDTGFSYLRRTGP</sequence>
<feature type="compositionally biased region" description="Low complexity" evidence="1">
    <location>
        <begin position="29"/>
        <end position="57"/>
    </location>
</feature>
<evidence type="ECO:0000256" key="1">
    <source>
        <dbReference type="SAM" id="MobiDB-lite"/>
    </source>
</evidence>
<gene>
    <name evidence="3" type="ORF">RM590_32520</name>
</gene>
<evidence type="ECO:0000313" key="4">
    <source>
        <dbReference type="Proteomes" id="UP001183246"/>
    </source>
</evidence>
<keyword evidence="2" id="KW-0732">Signal</keyword>
<feature type="compositionally biased region" description="Basic and acidic residues" evidence="1">
    <location>
        <begin position="85"/>
        <end position="95"/>
    </location>
</feature>
<feature type="signal peptide" evidence="2">
    <location>
        <begin position="1"/>
        <end position="29"/>
    </location>
</feature>
<comment type="caution">
    <text evidence="3">The sequence shown here is derived from an EMBL/GenBank/DDBJ whole genome shotgun (WGS) entry which is preliminary data.</text>
</comment>
<evidence type="ECO:0008006" key="5">
    <source>
        <dbReference type="Google" id="ProtNLM"/>
    </source>
</evidence>